<organism evidence="3 4">
    <name type="scientific">Aerolutibacter ruishenii</name>
    <dbReference type="NCBI Taxonomy" id="686800"/>
    <lineage>
        <taxon>Bacteria</taxon>
        <taxon>Pseudomonadati</taxon>
        <taxon>Pseudomonadota</taxon>
        <taxon>Gammaproteobacteria</taxon>
        <taxon>Lysobacterales</taxon>
        <taxon>Lysobacteraceae</taxon>
        <taxon>Aerolutibacter</taxon>
    </lineage>
</organism>
<dbReference type="SUPFAM" id="SSF82714">
    <property type="entry name" value="Multidrug efflux transporter AcrB TolC docking domain, DN and DC subdomains"/>
    <property type="match status" value="2"/>
</dbReference>
<dbReference type="GO" id="GO:0042910">
    <property type="term" value="F:xenobiotic transmembrane transporter activity"/>
    <property type="evidence" value="ECO:0007669"/>
    <property type="project" value="TreeGrafter"/>
</dbReference>
<dbReference type="InterPro" id="IPR027463">
    <property type="entry name" value="AcrB_DN_DC_subdom"/>
</dbReference>
<dbReference type="PANTHER" id="PTHR32063">
    <property type="match status" value="1"/>
</dbReference>
<dbReference type="GO" id="GO:0005886">
    <property type="term" value="C:plasma membrane"/>
    <property type="evidence" value="ECO:0007669"/>
    <property type="project" value="TreeGrafter"/>
</dbReference>
<feature type="transmembrane region" description="Helical" evidence="2">
    <location>
        <begin position="451"/>
        <end position="475"/>
    </location>
</feature>
<dbReference type="AlphaFoldDB" id="A0A562LK05"/>
<dbReference type="SUPFAM" id="SSF82866">
    <property type="entry name" value="Multidrug efflux transporter AcrB transmembrane domain"/>
    <property type="match status" value="2"/>
</dbReference>
<feature type="region of interest" description="Disordered" evidence="1">
    <location>
        <begin position="522"/>
        <end position="553"/>
    </location>
</feature>
<dbReference type="SUPFAM" id="SSF82693">
    <property type="entry name" value="Multidrug efflux transporter AcrB pore domain, PN1, PN2, PC1 and PC2 subdomains"/>
    <property type="match status" value="3"/>
</dbReference>
<feature type="transmembrane region" description="Helical" evidence="2">
    <location>
        <begin position="590"/>
        <end position="612"/>
    </location>
</feature>
<protein>
    <submittedName>
        <fullName evidence="3">Multidrug efflux pump subunit AcrB</fullName>
    </submittedName>
</protein>
<dbReference type="InterPro" id="IPR001036">
    <property type="entry name" value="Acrflvin-R"/>
</dbReference>
<dbReference type="Gene3D" id="3.30.70.1440">
    <property type="entry name" value="Multidrug efflux transporter AcrB pore domain"/>
    <property type="match status" value="1"/>
</dbReference>
<feature type="transmembrane region" description="Helical" evidence="2">
    <location>
        <begin position="1043"/>
        <end position="1065"/>
    </location>
</feature>
<evidence type="ECO:0000313" key="3">
    <source>
        <dbReference type="EMBL" id="TWI07964.1"/>
    </source>
</evidence>
<keyword evidence="2" id="KW-1133">Transmembrane helix</keyword>
<keyword evidence="4" id="KW-1185">Reference proteome</keyword>
<feature type="transmembrane region" description="Helical" evidence="2">
    <location>
        <begin position="384"/>
        <end position="404"/>
    </location>
</feature>
<gene>
    <name evidence="3" type="ORF">IP93_02571</name>
</gene>
<dbReference type="PRINTS" id="PR00702">
    <property type="entry name" value="ACRIFLAVINRP"/>
</dbReference>
<comment type="caution">
    <text evidence="3">The sequence shown here is derived from an EMBL/GenBank/DDBJ whole genome shotgun (WGS) entry which is preliminary data.</text>
</comment>
<name>A0A562LK05_9GAMM</name>
<dbReference type="Proteomes" id="UP000316471">
    <property type="component" value="Unassembled WGS sequence"/>
</dbReference>
<feature type="transmembrane region" description="Helical" evidence="2">
    <location>
        <begin position="20"/>
        <end position="41"/>
    </location>
</feature>
<feature type="transmembrane region" description="Helical" evidence="2">
    <location>
        <begin position="1077"/>
        <end position="1099"/>
    </location>
</feature>
<feature type="transmembrane region" description="Helical" evidence="2">
    <location>
        <begin position="358"/>
        <end position="377"/>
    </location>
</feature>
<evidence type="ECO:0000313" key="4">
    <source>
        <dbReference type="Proteomes" id="UP000316471"/>
    </source>
</evidence>
<dbReference type="EMBL" id="VLKP01000011">
    <property type="protein sequence ID" value="TWI07964.1"/>
    <property type="molecule type" value="Genomic_DNA"/>
</dbReference>
<keyword evidence="2" id="KW-0472">Membrane</keyword>
<dbReference type="Gene3D" id="3.30.2090.10">
    <property type="entry name" value="Multidrug efflux transporter AcrB TolC docking domain, DN and DC subdomains"/>
    <property type="match status" value="2"/>
</dbReference>
<keyword evidence="2" id="KW-0812">Transmembrane</keyword>
<dbReference type="PANTHER" id="PTHR32063:SF16">
    <property type="entry name" value="CATION EFFLUX SYSTEM (ACRB_ACRD_ACRF FAMILY)"/>
    <property type="match status" value="1"/>
</dbReference>
<feature type="compositionally biased region" description="Polar residues" evidence="1">
    <location>
        <begin position="524"/>
        <end position="539"/>
    </location>
</feature>
<dbReference type="OrthoDB" id="9757904at2"/>
<dbReference type="Gene3D" id="3.30.70.1430">
    <property type="entry name" value="Multidrug efflux transporter AcrB pore domain"/>
    <property type="match status" value="2"/>
</dbReference>
<feature type="transmembrane region" description="Helical" evidence="2">
    <location>
        <begin position="950"/>
        <end position="968"/>
    </location>
</feature>
<feature type="transmembrane region" description="Helical" evidence="2">
    <location>
        <begin position="410"/>
        <end position="430"/>
    </location>
</feature>
<evidence type="ECO:0000256" key="1">
    <source>
        <dbReference type="SAM" id="MobiDB-lite"/>
    </source>
</evidence>
<feature type="transmembrane region" description="Helical" evidence="2">
    <location>
        <begin position="1001"/>
        <end position="1022"/>
    </location>
</feature>
<accession>A0A562LK05</accession>
<dbReference type="Gene3D" id="1.20.1640.10">
    <property type="entry name" value="Multidrug efflux transporter AcrB transmembrane domain"/>
    <property type="match status" value="2"/>
</dbReference>
<dbReference type="Pfam" id="PF00873">
    <property type="entry name" value="ACR_tran"/>
    <property type="match status" value="1"/>
</dbReference>
<feature type="transmembrane region" description="Helical" evidence="2">
    <location>
        <begin position="975"/>
        <end position="995"/>
    </location>
</feature>
<proteinExistence type="predicted"/>
<feature type="transmembrane region" description="Helical" evidence="2">
    <location>
        <begin position="487"/>
        <end position="509"/>
    </location>
</feature>
<evidence type="ECO:0000256" key="2">
    <source>
        <dbReference type="SAM" id="Phobius"/>
    </source>
</evidence>
<dbReference type="Gene3D" id="3.30.70.1320">
    <property type="entry name" value="Multidrug efflux transporter AcrB pore domain like"/>
    <property type="match status" value="1"/>
</dbReference>
<dbReference type="RefSeq" id="WP_144816294.1">
    <property type="nucleotide sequence ID" value="NZ_VLKP01000011.1"/>
</dbReference>
<sequence>MTEPRNRFGISGRLAAAFQANPLTPILAIMGLLLGLVAVLITPREEEPQIDVTMANVFVPFAGASARDVEQLVSTPLEQKLSEIEGVKHVYSISRPGMAVLTVEYTVGVERQPAIVRLYNQVFSNQDWLPPGMGVGQPLIKPKGIDDVPVMALTLWTDDPRRGATELTEVAHSLETELKRIPGSRDVYTIGAPDRVVSVTLDPTKLAAYGLTVADLGQALRAANAVQQVGERVGSGAAVPVTAGTFLANADDVRELVIGLSGGQPLRLSDVAQIRAGGDIASRYAWHGAPAGKAGPAQGIAPAVTIAIAKKPGSNAADITTGATQRVEQLKGELIPEGVNVTVTRDYGQTSTDKAQKLIQKLVFATGSVVLLVLFALGWREAIVVGSAVVLTLALTLFASWAMGLTLNRVSLFALIFSIGILVDDAIVVVENIHRHMARGGKTLREAIPPAVDEVGGPTILATFTVIAALMPMAFVSGLMGPYMRPIPINASVGMLLSLAIALIVTPWLSLKLLRRHGPAHATGQVSTSDVGTRVATSDSDGRTVEPSAQPAVDTSMRVPDHLDTWLHRLFGRIMRPFLDARTGGRRRQVLFGGMAALVVLAASLAVFQLVVMKMLPFDNKSELQVIVDLPEGRTLEDTNALLTELAAVVDTVPEVLDYQGYAGTAAPINFNGLVRQYFLRSGSNVGDLQVNLVDKHERDRQSHEIARDLRPKLAEVGRRHDASVKVVEVPPGPPVLSPLVAEVYGPDYATSRKLAKALEQRFLNTEGIVDVDTTVETDALREVMVVDRARAARLGVPQVAISDALAAAVAGFDATYVHDGASKYPRPVRLRLPPGDQASTERLLAVKVRGGQGQLVPLSELVTVRKAPWDGAIHHKDLLPVVYVLGDEAGEFDSPLYGMFDLVGQVSDNAIGGQTLAQTFIAQPQDTSGFAIKWDGEWQITYETFRDMGIAYAAGMVLIYLLVVAQFRSYVVPLVIMAPIPLTVIGVMPGHALLGAQFTATSMIGMIALAGIIVRNSILLVDFINQETARGVPLAEAVVDACAVRAKPIVLTGVAAMLGAFFILDDPIFNGLAVSLIFGILVSTVLTLVVIPLLYYALLSVRDRTVGQAA</sequence>
<reference evidence="3 4" key="1">
    <citation type="journal article" date="2015" name="Stand. Genomic Sci.">
        <title>Genomic Encyclopedia of Bacterial and Archaeal Type Strains, Phase III: the genomes of soil and plant-associated and newly described type strains.</title>
        <authorList>
            <person name="Whitman W.B."/>
            <person name="Woyke T."/>
            <person name="Klenk H.P."/>
            <person name="Zhou Y."/>
            <person name="Lilburn T.G."/>
            <person name="Beck B.J."/>
            <person name="De Vos P."/>
            <person name="Vandamme P."/>
            <person name="Eisen J.A."/>
            <person name="Garrity G."/>
            <person name="Hugenholtz P."/>
            <person name="Kyrpides N.C."/>
        </authorList>
    </citation>
    <scope>NUCLEOTIDE SEQUENCE [LARGE SCALE GENOMIC DNA]</scope>
    <source>
        <strain evidence="3 4">CGMCC 1.10136</strain>
    </source>
</reference>